<evidence type="ECO:0000259" key="2">
    <source>
        <dbReference type="Pfam" id="PF18545"/>
    </source>
</evidence>
<name>A0A1H8NFR2_9EURY</name>
<evidence type="ECO:0000313" key="3">
    <source>
        <dbReference type="EMBL" id="SEO28406.1"/>
    </source>
</evidence>
<gene>
    <name evidence="3" type="ORF">SAMN04487948_101519</name>
</gene>
<protein>
    <recommendedName>
        <fullName evidence="2">Halobacterial output domain-containing protein</fullName>
    </recommendedName>
</protein>
<evidence type="ECO:0000313" key="4">
    <source>
        <dbReference type="Proteomes" id="UP000199126"/>
    </source>
</evidence>
<dbReference type="AlphaFoldDB" id="A0A1H8NFR2"/>
<sequence length="93" mass="10079">MSKRTIGRRNVERQHPPEGHLGTTIVDAVSDATGVPVSEMDSELNDYVDPDALDALFADRFDGTPRKGGLLIFSMCGCKVRVHGDGRVVVTPK</sequence>
<reference evidence="4" key="1">
    <citation type="submission" date="2016-10" db="EMBL/GenBank/DDBJ databases">
        <authorList>
            <person name="Varghese N."/>
            <person name="Submissions S."/>
        </authorList>
    </citation>
    <scope>NUCLEOTIDE SEQUENCE [LARGE SCALE GENOMIC DNA]</scope>
    <source>
        <strain evidence="4">CGMCC 1.10121</strain>
    </source>
</reference>
<dbReference type="RefSeq" id="WP_089820876.1">
    <property type="nucleotide sequence ID" value="NZ_FODV01000001.1"/>
</dbReference>
<dbReference type="Proteomes" id="UP000199126">
    <property type="component" value="Unassembled WGS sequence"/>
</dbReference>
<dbReference type="EMBL" id="FODV01000001">
    <property type="protein sequence ID" value="SEO28406.1"/>
    <property type="molecule type" value="Genomic_DNA"/>
</dbReference>
<dbReference type="OrthoDB" id="221929at2157"/>
<feature type="region of interest" description="Disordered" evidence="1">
    <location>
        <begin position="1"/>
        <end position="25"/>
    </location>
</feature>
<keyword evidence="4" id="KW-1185">Reference proteome</keyword>
<evidence type="ECO:0000256" key="1">
    <source>
        <dbReference type="SAM" id="MobiDB-lite"/>
    </source>
</evidence>
<proteinExistence type="predicted"/>
<feature type="domain" description="Halobacterial output" evidence="2">
    <location>
        <begin position="22"/>
        <end position="92"/>
    </location>
</feature>
<dbReference type="Pfam" id="PF18545">
    <property type="entry name" value="HalOD1"/>
    <property type="match status" value="1"/>
</dbReference>
<organism evidence="3 4">
    <name type="scientific">Halogranum amylolyticum</name>
    <dbReference type="NCBI Taxonomy" id="660520"/>
    <lineage>
        <taxon>Archaea</taxon>
        <taxon>Methanobacteriati</taxon>
        <taxon>Methanobacteriota</taxon>
        <taxon>Stenosarchaea group</taxon>
        <taxon>Halobacteria</taxon>
        <taxon>Halobacteriales</taxon>
        <taxon>Haloferacaceae</taxon>
    </lineage>
</organism>
<dbReference type="InterPro" id="IPR040624">
    <property type="entry name" value="HalOD1"/>
</dbReference>
<feature type="compositionally biased region" description="Basic and acidic residues" evidence="1">
    <location>
        <begin position="9"/>
        <end position="18"/>
    </location>
</feature>
<accession>A0A1H8NFR2</accession>